<reference evidence="2 3" key="1">
    <citation type="journal article" date="2017" name="Int. J. Syst. Evol. Microbiol.">
        <title>Bacillus notoginsengisoli sp. nov., a novel bacterium isolated from the rhizosphere of Panax notoginseng.</title>
        <authorList>
            <person name="Zhang M.Y."/>
            <person name="Cheng J."/>
            <person name="Cai Y."/>
            <person name="Zhang T.Y."/>
            <person name="Wu Y.Y."/>
            <person name="Manikprabhu D."/>
            <person name="Li W.J."/>
            <person name="Zhang Y.X."/>
        </authorList>
    </citation>
    <scope>NUCLEOTIDE SEQUENCE [LARGE SCALE GENOMIC DNA]</scope>
    <source>
        <strain evidence="2 3">JCM 30743</strain>
    </source>
</reference>
<dbReference type="InterPro" id="IPR007742">
    <property type="entry name" value="NosD_dom"/>
</dbReference>
<dbReference type="Pfam" id="PF05048">
    <property type="entry name" value="NosD"/>
    <property type="match status" value="1"/>
</dbReference>
<keyword evidence="3" id="KW-1185">Reference proteome</keyword>
<dbReference type="SMART" id="SM00710">
    <property type="entry name" value="PbH1"/>
    <property type="match status" value="11"/>
</dbReference>
<dbReference type="NCBIfam" id="TIGR03804">
    <property type="entry name" value="para_beta_helix"/>
    <property type="match status" value="4"/>
</dbReference>
<dbReference type="InterPro" id="IPR006626">
    <property type="entry name" value="PbH1"/>
</dbReference>
<dbReference type="InterPro" id="IPR012334">
    <property type="entry name" value="Pectin_lyas_fold"/>
</dbReference>
<gene>
    <name evidence="2" type="primary">nosD</name>
    <name evidence="2" type="ORF">D1B31_06760</name>
</gene>
<protein>
    <submittedName>
        <fullName evidence="2">Nitrous oxide reductase family maturation protein NosD</fullName>
    </submittedName>
</protein>
<evidence type="ECO:0000259" key="1">
    <source>
        <dbReference type="Pfam" id="PF05048"/>
    </source>
</evidence>
<dbReference type="AlphaFoldDB" id="A0A417YVS1"/>
<dbReference type="Proteomes" id="UP000284416">
    <property type="component" value="Unassembled WGS sequence"/>
</dbReference>
<organism evidence="2 3">
    <name type="scientific">Neobacillus notoginsengisoli</name>
    <dbReference type="NCBI Taxonomy" id="1578198"/>
    <lineage>
        <taxon>Bacteria</taxon>
        <taxon>Bacillati</taxon>
        <taxon>Bacillota</taxon>
        <taxon>Bacilli</taxon>
        <taxon>Bacillales</taxon>
        <taxon>Bacillaceae</taxon>
        <taxon>Neobacillus</taxon>
    </lineage>
</organism>
<dbReference type="EMBL" id="QWEG01000004">
    <property type="protein sequence ID" value="RHW41424.1"/>
    <property type="molecule type" value="Genomic_DNA"/>
</dbReference>
<comment type="caution">
    <text evidence="2">The sequence shown here is derived from an EMBL/GenBank/DDBJ whole genome shotgun (WGS) entry which is preliminary data.</text>
</comment>
<dbReference type="InterPro" id="IPR022441">
    <property type="entry name" value="Para_beta_helix_rpt-2"/>
</dbReference>
<proteinExistence type="predicted"/>
<dbReference type="Gene3D" id="2.160.20.10">
    <property type="entry name" value="Single-stranded right-handed beta-helix, Pectin lyase-like"/>
    <property type="match status" value="1"/>
</dbReference>
<accession>A0A417YVS1</accession>
<dbReference type="InterPro" id="IPR026464">
    <property type="entry name" value="NosD_copper_fam"/>
</dbReference>
<evidence type="ECO:0000313" key="3">
    <source>
        <dbReference type="Proteomes" id="UP000284416"/>
    </source>
</evidence>
<name>A0A417YVS1_9BACI</name>
<evidence type="ECO:0000313" key="2">
    <source>
        <dbReference type="EMBL" id="RHW41424.1"/>
    </source>
</evidence>
<dbReference type="NCBIfam" id="TIGR04247">
    <property type="entry name" value="NosD_copper_fam"/>
    <property type="match status" value="1"/>
</dbReference>
<sequence>MEGPENIMMKKLLILFIFLSCIALGPEKSFAAPGDLQSKIDALEEGESLTLEGITYEGNLVITNSIKISGTKGTVIKGDGDGNVISIKAPGVTIANLTVTNGSMDRTAPEEYAGIKVFSNGNTIENVYIHDVFHGIYLSKAYHNTLKNNHILGFADGEVAGQGNGIQVYYSNGNMITGNTIEGSRDGMYFDYSNGNTILDNEISRTRYGLHYMYSHSNRFSGNTFAFNTGGAALMMSNDIKLANNQFIFNYGNRSFGVLLQQTNDIVIENNTFYLNQRGIYSDQANRTTVRENRIVQNQIGVELWASSSQHIFTENTISENIIPAVTLGGQGVNNFWNLADRGNDWGSSFPLVDLDQDRTGDFPITYRSSLYELLEDQELTYLFLKSPALKIYEKLNSFLNGEEVMFEDAHPLVGSGGTANPSRILITGLFLIGILLFSKGRYRLCIIFGKNGRKR</sequence>
<feature type="domain" description="Periplasmic copper-binding protein NosD beta helix" evidence="1">
    <location>
        <begin position="162"/>
        <end position="346"/>
    </location>
</feature>
<dbReference type="InterPro" id="IPR011050">
    <property type="entry name" value="Pectin_lyase_fold/virulence"/>
</dbReference>
<dbReference type="SUPFAM" id="SSF51126">
    <property type="entry name" value="Pectin lyase-like"/>
    <property type="match status" value="1"/>
</dbReference>